<evidence type="ECO:0000256" key="4">
    <source>
        <dbReference type="ARBA" id="ARBA00022692"/>
    </source>
</evidence>
<comment type="subunit">
    <text evidence="10">Heterotetramer of TRAP-alpha, TRAP-beta, TRAP-delta and TRAP-gamma. Interacts with palmitoylated calnexin (CALX), the interaction is required for efficient folding of glycosylated proteins.</text>
</comment>
<dbReference type="OrthoDB" id="1926781at2759"/>
<keyword evidence="5 14" id="KW-0732">Signal</keyword>
<proteinExistence type="inferred from homology"/>
<evidence type="ECO:0000256" key="2">
    <source>
        <dbReference type="ARBA" id="ARBA00006776"/>
    </source>
</evidence>
<evidence type="ECO:0000256" key="11">
    <source>
        <dbReference type="ARBA" id="ARBA00031071"/>
    </source>
</evidence>
<keyword evidence="6" id="KW-0256">Endoplasmic reticulum</keyword>
<reference evidence="15" key="1">
    <citation type="submission" date="2022-01" db="UniProtKB">
        <authorList>
            <consortium name="EnsemblMetazoa"/>
        </authorList>
    </citation>
    <scope>IDENTIFICATION</scope>
</reference>
<name>A0A8I6SBT5_CIMLE</name>
<dbReference type="PANTHER" id="PTHR12924:SF0">
    <property type="entry name" value="TRANSLOCON-ASSOCIATED PROTEIN SUBUNIT ALPHA"/>
    <property type="match status" value="1"/>
</dbReference>
<evidence type="ECO:0000256" key="6">
    <source>
        <dbReference type="ARBA" id="ARBA00022824"/>
    </source>
</evidence>
<evidence type="ECO:0000256" key="9">
    <source>
        <dbReference type="ARBA" id="ARBA00025620"/>
    </source>
</evidence>
<dbReference type="InterPro" id="IPR005595">
    <property type="entry name" value="TRAP_alpha"/>
</dbReference>
<dbReference type="RefSeq" id="XP_014260315.1">
    <property type="nucleotide sequence ID" value="XM_014404829.2"/>
</dbReference>
<keyword evidence="7 13" id="KW-1133">Transmembrane helix</keyword>
<organism evidence="15 16">
    <name type="scientific">Cimex lectularius</name>
    <name type="common">Bed bug</name>
    <name type="synonym">Acanthia lectularia</name>
    <dbReference type="NCBI Taxonomy" id="79782"/>
    <lineage>
        <taxon>Eukaryota</taxon>
        <taxon>Metazoa</taxon>
        <taxon>Ecdysozoa</taxon>
        <taxon>Arthropoda</taxon>
        <taxon>Hexapoda</taxon>
        <taxon>Insecta</taxon>
        <taxon>Pterygota</taxon>
        <taxon>Neoptera</taxon>
        <taxon>Paraneoptera</taxon>
        <taxon>Hemiptera</taxon>
        <taxon>Heteroptera</taxon>
        <taxon>Panheteroptera</taxon>
        <taxon>Cimicomorpha</taxon>
        <taxon>Cimicidae</taxon>
        <taxon>Cimex</taxon>
    </lineage>
</organism>
<dbReference type="EnsemblMetazoa" id="XM_014404829.2">
    <property type="protein sequence ID" value="XP_014260315.1"/>
    <property type="gene ID" value="LOC106672962"/>
</dbReference>
<dbReference type="PANTHER" id="PTHR12924">
    <property type="entry name" value="TRANSLOCON-ASSOCIATED PROTEIN, ALPHA SUBUNIT"/>
    <property type="match status" value="1"/>
</dbReference>
<accession>A0A8I6SBT5</accession>
<protein>
    <recommendedName>
        <fullName evidence="3">Translocon-associated protein subunit alpha</fullName>
    </recommendedName>
    <alternativeName>
        <fullName evidence="11">Signal sequence receptor subunit alpha</fullName>
    </alternativeName>
</protein>
<dbReference type="Pfam" id="PF03896">
    <property type="entry name" value="TRAP_alpha"/>
    <property type="match status" value="1"/>
</dbReference>
<comment type="subcellular location">
    <subcellularLocation>
        <location evidence="1">Endoplasmic reticulum membrane</location>
        <topology evidence="1">Single-pass type I membrane protein</topology>
    </subcellularLocation>
</comment>
<feature type="chain" id="PRO_5035292293" description="Translocon-associated protein subunit alpha" evidence="14">
    <location>
        <begin position="26"/>
        <end position="295"/>
    </location>
</feature>
<feature type="signal peptide" evidence="14">
    <location>
        <begin position="1"/>
        <end position="25"/>
    </location>
</feature>
<evidence type="ECO:0000256" key="5">
    <source>
        <dbReference type="ARBA" id="ARBA00022729"/>
    </source>
</evidence>
<feature type="transmembrane region" description="Helical" evidence="13">
    <location>
        <begin position="197"/>
        <end position="219"/>
    </location>
</feature>
<dbReference type="GeneID" id="106672962"/>
<dbReference type="AlphaFoldDB" id="A0A8I6SBT5"/>
<comment type="function">
    <text evidence="9">TRAP proteins are part of a complex whose function is to bind calcium to the ER membrane and thereby regulate the retention of ER resident proteins. May be involved in the recycling of the translocation apparatus after completion of the translocation process or may function as a membrane-bound chaperone facilitating folding of translocated proteins.</text>
</comment>
<evidence type="ECO:0000256" key="10">
    <source>
        <dbReference type="ARBA" id="ARBA00025854"/>
    </source>
</evidence>
<evidence type="ECO:0000256" key="12">
    <source>
        <dbReference type="SAM" id="MobiDB-lite"/>
    </source>
</evidence>
<evidence type="ECO:0000256" key="3">
    <source>
        <dbReference type="ARBA" id="ARBA00020280"/>
    </source>
</evidence>
<keyword evidence="8 13" id="KW-0472">Membrane</keyword>
<dbReference type="KEGG" id="clec:106672962"/>
<keyword evidence="4 13" id="KW-0812">Transmembrane</keyword>
<dbReference type="GO" id="GO:0005789">
    <property type="term" value="C:endoplasmic reticulum membrane"/>
    <property type="evidence" value="ECO:0007669"/>
    <property type="project" value="UniProtKB-SubCell"/>
</dbReference>
<dbReference type="Proteomes" id="UP000494040">
    <property type="component" value="Unassembled WGS sequence"/>
</dbReference>
<evidence type="ECO:0000256" key="8">
    <source>
        <dbReference type="ARBA" id="ARBA00023136"/>
    </source>
</evidence>
<evidence type="ECO:0000256" key="1">
    <source>
        <dbReference type="ARBA" id="ARBA00004115"/>
    </source>
</evidence>
<evidence type="ECO:0000313" key="16">
    <source>
        <dbReference type="Proteomes" id="UP000494040"/>
    </source>
</evidence>
<feature type="region of interest" description="Disordered" evidence="12">
    <location>
        <begin position="38"/>
        <end position="67"/>
    </location>
</feature>
<evidence type="ECO:0000256" key="13">
    <source>
        <dbReference type="SAM" id="Phobius"/>
    </source>
</evidence>
<feature type="compositionally biased region" description="Basic residues" evidence="12">
    <location>
        <begin position="284"/>
        <end position="295"/>
    </location>
</feature>
<evidence type="ECO:0000256" key="14">
    <source>
        <dbReference type="SAM" id="SignalP"/>
    </source>
</evidence>
<comment type="similarity">
    <text evidence="2">Belongs to the TRAP-alpha family.</text>
</comment>
<keyword evidence="16" id="KW-1185">Reference proteome</keyword>
<dbReference type="OMA" id="TFPYSFT"/>
<evidence type="ECO:0000313" key="15">
    <source>
        <dbReference type="EnsemblMetazoa" id="XP_014260315.1"/>
    </source>
</evidence>
<sequence length="295" mass="32780">MKYFLILLLAVPAIVFTLSPGIVRAQEDDVDDEMVDVENEETAVTGEDAVEEEEAPEKPGGSPDADTTILFTKPSLQTGSLLDLPGGVLVEFLVGFKNKGSQDFVLETLDASFRYPMDFNFYIQNFSTLSYEKPVKPSQEATLFYSFVPAEAFAGRPFGLSINLRYRDLGGNQYYEGVFNETVNIIELDEGLDGETFFLYVFLSACAVLALVVGQQFLVSVGKKRVGSSSTSSKKQIETGTNDDDGIDYDWLPKQTLQSFNMPKRVYKTETSPKRNSKSPKTSPRNRAKRSARDD</sequence>
<evidence type="ECO:0000256" key="7">
    <source>
        <dbReference type="ARBA" id="ARBA00022989"/>
    </source>
</evidence>
<feature type="region of interest" description="Disordered" evidence="12">
    <location>
        <begin position="227"/>
        <end position="295"/>
    </location>
</feature>